<accession>A0A8S5T074</accession>
<sequence length="182" mass="20609">MANFEDRIIQNINSLIYLLRSHGVKALSTVNFLLLLNKKYRVELDEQGLEDVLSNNKAVTEIIDDKIIIDGQKQNEEDDTQDEIHDTAVDQAGEKMTSESKEYAEVINISETINVGDIIPAKNIVLNENDNYYFIHKGARASNVNYVVKEIKPCLTLNESSVLCQIEGKQIKIDIPLKAFKK</sequence>
<proteinExistence type="predicted"/>
<organism evidence="1">
    <name type="scientific">Myoviridae sp. ctWb16</name>
    <dbReference type="NCBI Taxonomy" id="2827690"/>
    <lineage>
        <taxon>Viruses</taxon>
        <taxon>Duplodnaviria</taxon>
        <taxon>Heunggongvirae</taxon>
        <taxon>Uroviricota</taxon>
        <taxon>Caudoviricetes</taxon>
    </lineage>
</organism>
<evidence type="ECO:0000313" key="1">
    <source>
        <dbReference type="EMBL" id="DAF56665.1"/>
    </source>
</evidence>
<name>A0A8S5T074_9CAUD</name>
<dbReference type="EMBL" id="BK032721">
    <property type="protein sequence ID" value="DAF56665.1"/>
    <property type="molecule type" value="Genomic_DNA"/>
</dbReference>
<protein>
    <submittedName>
        <fullName evidence="1">Uncharacterized protein</fullName>
    </submittedName>
</protein>
<reference evidence="1" key="1">
    <citation type="journal article" date="2021" name="Proc. Natl. Acad. Sci. U.S.A.">
        <title>A Catalog of Tens of Thousands of Viruses from Human Metagenomes Reveals Hidden Associations with Chronic Diseases.</title>
        <authorList>
            <person name="Tisza M.J."/>
            <person name="Buck C.B."/>
        </authorList>
    </citation>
    <scope>NUCLEOTIDE SEQUENCE</scope>
    <source>
        <strain evidence="1">CtWb16</strain>
    </source>
</reference>